<evidence type="ECO:0000313" key="2">
    <source>
        <dbReference type="EMBL" id="MBE1875026.1"/>
    </source>
</evidence>
<evidence type="ECO:0000259" key="1">
    <source>
        <dbReference type="Pfam" id="PF04993"/>
    </source>
</evidence>
<dbReference type="InterPro" id="IPR007076">
    <property type="entry name" value="TfoX_N"/>
</dbReference>
<accession>A0ABR9MUG9</accession>
<keyword evidence="3" id="KW-1185">Reference proteome</keyword>
<dbReference type="Gene3D" id="3.30.1460.30">
    <property type="entry name" value="YgaC/TfoX-N like chaperone"/>
    <property type="match status" value="1"/>
</dbReference>
<proteinExistence type="predicted"/>
<gene>
    <name evidence="2" type="ORF">IHE71_04775</name>
</gene>
<organism evidence="2 3">
    <name type="scientific">Myceligenerans pegani</name>
    <dbReference type="NCBI Taxonomy" id="2776917"/>
    <lineage>
        <taxon>Bacteria</taxon>
        <taxon>Bacillati</taxon>
        <taxon>Actinomycetota</taxon>
        <taxon>Actinomycetes</taxon>
        <taxon>Micrococcales</taxon>
        <taxon>Promicromonosporaceae</taxon>
        <taxon>Myceligenerans</taxon>
    </lineage>
</organism>
<dbReference type="Proteomes" id="UP000625527">
    <property type="component" value="Unassembled WGS sequence"/>
</dbReference>
<dbReference type="SUPFAM" id="SSF159894">
    <property type="entry name" value="YgaC/TfoX-N like"/>
    <property type="match status" value="1"/>
</dbReference>
<protein>
    <submittedName>
        <fullName evidence="2">TfoX/Sxy family protein</fullName>
    </submittedName>
</protein>
<name>A0ABR9MUG9_9MICO</name>
<sequence length="110" mass="11546">MAYDVALADEIRAALDGSSGITEWRMFGGLSFLVDGNLAVAVRGSGGILVRVGADAADDLLRTTPARQAVMGGRVMTGWLDVDADHLGTEEEVSAWVRRGVDFAGSLPPK</sequence>
<dbReference type="RefSeq" id="WP_192861591.1">
    <property type="nucleotide sequence ID" value="NZ_JADAQT010000055.1"/>
</dbReference>
<feature type="domain" description="TfoX N-terminal" evidence="1">
    <location>
        <begin position="17"/>
        <end position="104"/>
    </location>
</feature>
<comment type="caution">
    <text evidence="2">The sequence shown here is derived from an EMBL/GenBank/DDBJ whole genome shotgun (WGS) entry which is preliminary data.</text>
</comment>
<reference evidence="2 3" key="1">
    <citation type="submission" date="2020-10" db="EMBL/GenBank/DDBJ databases">
        <title>Myceligenerans pegani sp. nov., an endophytic actinomycete isolated from Peganum harmala L. in Xinjiang, China.</title>
        <authorList>
            <person name="Xin L."/>
        </authorList>
    </citation>
    <scope>NUCLEOTIDE SEQUENCE [LARGE SCALE GENOMIC DNA]</scope>
    <source>
        <strain evidence="2 3">TRM65318</strain>
    </source>
</reference>
<dbReference type="EMBL" id="JADAQT010000055">
    <property type="protein sequence ID" value="MBE1875026.1"/>
    <property type="molecule type" value="Genomic_DNA"/>
</dbReference>
<evidence type="ECO:0000313" key="3">
    <source>
        <dbReference type="Proteomes" id="UP000625527"/>
    </source>
</evidence>
<dbReference type="Pfam" id="PF04993">
    <property type="entry name" value="TfoX_N"/>
    <property type="match status" value="1"/>
</dbReference>